<accession>A0AAV7J0V9</accession>
<dbReference type="EMBL" id="JAHXZJ010000374">
    <property type="protein sequence ID" value="KAH0561820.1"/>
    <property type="molecule type" value="Genomic_DNA"/>
</dbReference>
<evidence type="ECO:0000313" key="1">
    <source>
        <dbReference type="EMBL" id="KAH0561820.1"/>
    </source>
</evidence>
<name>A0AAV7J0V9_COTGL</name>
<reference evidence="1 2" key="1">
    <citation type="journal article" date="2021" name="J. Hered.">
        <title>A chromosome-level genome assembly of the parasitoid wasp, Cotesia glomerata (Hymenoptera: Braconidae).</title>
        <authorList>
            <person name="Pinto B.J."/>
            <person name="Weis J.J."/>
            <person name="Gamble T."/>
            <person name="Ode P.J."/>
            <person name="Paul R."/>
            <person name="Zaspel J.M."/>
        </authorList>
    </citation>
    <scope>NUCLEOTIDE SEQUENCE [LARGE SCALE GENOMIC DNA]</scope>
    <source>
        <strain evidence="1">CgM1</strain>
    </source>
</reference>
<protein>
    <submittedName>
        <fullName evidence="1">Uncharacterized protein</fullName>
    </submittedName>
</protein>
<sequence>MLLLLANASSLMGFPGNFGINSQTAQQGIDNGNADPMHREHQTRRLVNTECYLRFRNPRDCLEIYGANREYATIPEKVDGLLGNPERRDAKGVQVIVGNLECLKGWTPPNTSYGNGTKRSGQRDL</sequence>
<organism evidence="1 2">
    <name type="scientific">Cotesia glomerata</name>
    <name type="common">Lepidopteran parasitic wasp</name>
    <name type="synonym">Apanteles glomeratus</name>
    <dbReference type="NCBI Taxonomy" id="32391"/>
    <lineage>
        <taxon>Eukaryota</taxon>
        <taxon>Metazoa</taxon>
        <taxon>Ecdysozoa</taxon>
        <taxon>Arthropoda</taxon>
        <taxon>Hexapoda</taxon>
        <taxon>Insecta</taxon>
        <taxon>Pterygota</taxon>
        <taxon>Neoptera</taxon>
        <taxon>Endopterygota</taxon>
        <taxon>Hymenoptera</taxon>
        <taxon>Apocrita</taxon>
        <taxon>Ichneumonoidea</taxon>
        <taxon>Braconidae</taxon>
        <taxon>Microgastrinae</taxon>
        <taxon>Cotesia</taxon>
    </lineage>
</organism>
<proteinExistence type="predicted"/>
<evidence type="ECO:0000313" key="2">
    <source>
        <dbReference type="Proteomes" id="UP000826195"/>
    </source>
</evidence>
<dbReference type="AlphaFoldDB" id="A0AAV7J0V9"/>
<keyword evidence="2" id="KW-1185">Reference proteome</keyword>
<dbReference type="Proteomes" id="UP000826195">
    <property type="component" value="Unassembled WGS sequence"/>
</dbReference>
<comment type="caution">
    <text evidence="1">The sequence shown here is derived from an EMBL/GenBank/DDBJ whole genome shotgun (WGS) entry which is preliminary data.</text>
</comment>
<gene>
    <name evidence="1" type="ORF">KQX54_019702</name>
</gene>